<dbReference type="EMBL" id="JBBPBK010000001">
    <property type="protein sequence ID" value="KAK9293198.1"/>
    <property type="molecule type" value="Genomic_DNA"/>
</dbReference>
<dbReference type="InterPro" id="IPR025525">
    <property type="entry name" value="hAT-like_transposase_RNase-H"/>
</dbReference>
<dbReference type="Pfam" id="PF14372">
    <property type="entry name" value="hAT-like_RNase-H"/>
    <property type="match status" value="1"/>
</dbReference>
<sequence>MLILDELPFRHVEGEGFMRFMRVVCPRWVEIPSRRAVARDCFSLYVKEKAQLKSALEGQRVCLTTDTWTSLQNLNYMCLTAHFVDSDWKLHKRILNFCLVENHKGETLGKAVEMCMLGWGISKVLTVTVDNASSNNLLIDFLRRKTKNRVGTILQHEFLHVRCCAHILNLIVCEDLKEMDDSICKVRNAVRYVRSSPSRMKIFQQCVEKEGIKCKSVVCLDVATRWNSTYMMLDGAEKFQKAFERLEEDDMNFLSTFRKGGSDKGGKDRWKHLGPPDMDDWDRVRVFVKFLKLFYNATLRFSGSLHVTANVFFLELILLQNAISQMCEKGDNSILSNMAAGMKRKFEKYWGNFDNSNMLLYVAVVLDPRYKLKFVKFWVGTCYEANKGKELLKKIKDALTRLHD</sequence>
<comment type="caution">
    <text evidence="3">The sequence shown here is derived from an EMBL/GenBank/DDBJ whole genome shotgun (WGS) entry which is preliminary data.</text>
</comment>
<reference evidence="3 4" key="1">
    <citation type="journal article" date="2024" name="Plant J.">
        <title>Genome sequences and population genomics reveal climatic adaptation and genomic divergence between two closely related sweetgum species.</title>
        <authorList>
            <person name="Xu W.Q."/>
            <person name="Ren C.Q."/>
            <person name="Zhang X.Y."/>
            <person name="Comes H.P."/>
            <person name="Liu X.H."/>
            <person name="Li Y.G."/>
            <person name="Kettle C.J."/>
            <person name="Jalonen R."/>
            <person name="Gaisberger H."/>
            <person name="Ma Y.Z."/>
            <person name="Qiu Y.X."/>
        </authorList>
    </citation>
    <scope>NUCLEOTIDE SEQUENCE [LARGE SCALE GENOMIC DNA]</scope>
    <source>
        <strain evidence="3">Hangzhou</strain>
    </source>
</reference>
<dbReference type="SUPFAM" id="SSF53098">
    <property type="entry name" value="Ribonuclease H-like"/>
    <property type="match status" value="1"/>
</dbReference>
<proteinExistence type="predicted"/>
<evidence type="ECO:0000259" key="2">
    <source>
        <dbReference type="Pfam" id="PF14372"/>
    </source>
</evidence>
<gene>
    <name evidence="3" type="ORF">L1049_021187</name>
</gene>
<dbReference type="AlphaFoldDB" id="A0AAP0XAP6"/>
<dbReference type="PANTHER" id="PTHR46481">
    <property type="entry name" value="ZINC FINGER BED DOMAIN-CONTAINING PROTEIN 4"/>
    <property type="match status" value="1"/>
</dbReference>
<organism evidence="3 4">
    <name type="scientific">Liquidambar formosana</name>
    <name type="common">Formosan gum</name>
    <dbReference type="NCBI Taxonomy" id="63359"/>
    <lineage>
        <taxon>Eukaryota</taxon>
        <taxon>Viridiplantae</taxon>
        <taxon>Streptophyta</taxon>
        <taxon>Embryophyta</taxon>
        <taxon>Tracheophyta</taxon>
        <taxon>Spermatophyta</taxon>
        <taxon>Magnoliopsida</taxon>
        <taxon>eudicotyledons</taxon>
        <taxon>Gunneridae</taxon>
        <taxon>Pentapetalae</taxon>
        <taxon>Saxifragales</taxon>
        <taxon>Altingiaceae</taxon>
        <taxon>Liquidambar</taxon>
    </lineage>
</organism>
<dbReference type="PANTHER" id="PTHR46481:SF7">
    <property type="entry name" value="ZINC FINGER BED DOMAIN-CONTAINING PROTEIN RICESLEEPER 2-LIKE"/>
    <property type="match status" value="1"/>
</dbReference>
<name>A0AAP0XAP6_LIQFO</name>
<dbReference type="InterPro" id="IPR052035">
    <property type="entry name" value="ZnF_BED_domain_contain"/>
</dbReference>
<evidence type="ECO:0000313" key="3">
    <source>
        <dbReference type="EMBL" id="KAK9293198.1"/>
    </source>
</evidence>
<dbReference type="InterPro" id="IPR012337">
    <property type="entry name" value="RNaseH-like_sf"/>
</dbReference>
<dbReference type="Proteomes" id="UP001415857">
    <property type="component" value="Unassembled WGS sequence"/>
</dbReference>
<evidence type="ECO:0000313" key="4">
    <source>
        <dbReference type="Proteomes" id="UP001415857"/>
    </source>
</evidence>
<keyword evidence="4" id="KW-1185">Reference proteome</keyword>
<protein>
    <recommendedName>
        <fullName evidence="2">hAT-like transposase RNase-H fold domain-containing protein</fullName>
    </recommendedName>
</protein>
<accession>A0AAP0XAP6</accession>
<dbReference type="GO" id="GO:0003677">
    <property type="term" value="F:DNA binding"/>
    <property type="evidence" value="ECO:0007669"/>
    <property type="project" value="UniProtKB-KW"/>
</dbReference>
<feature type="domain" description="hAT-like transposase RNase-H fold" evidence="2">
    <location>
        <begin position="302"/>
        <end position="402"/>
    </location>
</feature>
<keyword evidence="1" id="KW-0238">DNA-binding</keyword>
<evidence type="ECO:0000256" key="1">
    <source>
        <dbReference type="ARBA" id="ARBA00023125"/>
    </source>
</evidence>